<reference evidence="2 3" key="1">
    <citation type="journal article" date="2017" name="Int. J. Syst. Evol. Microbiol.">
        <title>Marinicauda algicola sp. nov., isolated from a marine red alga Rhodosorus marinus.</title>
        <authorList>
            <person name="Jeong S.E."/>
            <person name="Jeon S.H."/>
            <person name="Chun B.H."/>
            <person name="Kim D.W."/>
            <person name="Jeon C.O."/>
        </authorList>
    </citation>
    <scope>NUCLEOTIDE SEQUENCE [LARGE SCALE GENOMIC DNA]</scope>
    <source>
        <strain evidence="2 3">JCM 31718</strain>
    </source>
</reference>
<sequence length="257" mass="27992">MRPIAVLLVLLMLPGPAFAGDGEASVLDRAGVAYREGEWERAERLALEADGARGHMLAAEAVLAALMTWKDGLDRPQAARTAQEHAEEALARDDTLADAHLRLAAALGYRGRFMPAWRAWLAGIPQQGRDHILTALELDPDDPWAHALYGAWHMEVARRGGEGTLGASLQTGLAHYRSAARSAPDEPGIAYHLAIAQVAADPDRFADEAASWLDQAASAEVEEAFDRQMKQRAQDFAGLLARDRQAAREEAVYRLEN</sequence>
<name>A0A4S2GY38_9PROT</name>
<evidence type="ECO:0000256" key="1">
    <source>
        <dbReference type="SAM" id="SignalP"/>
    </source>
</evidence>
<protein>
    <recommendedName>
        <fullName evidence="4">Tetratricopeptide repeat protein</fullName>
    </recommendedName>
</protein>
<dbReference type="OrthoDB" id="7631661at2"/>
<gene>
    <name evidence="2" type="ORF">E5163_09880</name>
</gene>
<keyword evidence="1" id="KW-0732">Signal</keyword>
<dbReference type="EMBL" id="SRXW01000003">
    <property type="protein sequence ID" value="TGY88140.1"/>
    <property type="molecule type" value="Genomic_DNA"/>
</dbReference>
<keyword evidence="3" id="KW-1185">Reference proteome</keyword>
<accession>A0A4S2GY38</accession>
<dbReference type="AlphaFoldDB" id="A0A4S2GY38"/>
<evidence type="ECO:0000313" key="2">
    <source>
        <dbReference type="EMBL" id="TGY88140.1"/>
    </source>
</evidence>
<dbReference type="InterPro" id="IPR011990">
    <property type="entry name" value="TPR-like_helical_dom_sf"/>
</dbReference>
<dbReference type="SUPFAM" id="SSF48452">
    <property type="entry name" value="TPR-like"/>
    <property type="match status" value="1"/>
</dbReference>
<dbReference type="Gene3D" id="1.25.40.10">
    <property type="entry name" value="Tetratricopeptide repeat domain"/>
    <property type="match status" value="1"/>
</dbReference>
<proteinExistence type="predicted"/>
<evidence type="ECO:0000313" key="3">
    <source>
        <dbReference type="Proteomes" id="UP000308054"/>
    </source>
</evidence>
<organism evidence="2 3">
    <name type="scientific">Marinicauda algicola</name>
    <dbReference type="NCBI Taxonomy" id="2029849"/>
    <lineage>
        <taxon>Bacteria</taxon>
        <taxon>Pseudomonadati</taxon>
        <taxon>Pseudomonadota</taxon>
        <taxon>Alphaproteobacteria</taxon>
        <taxon>Maricaulales</taxon>
        <taxon>Maricaulaceae</taxon>
        <taxon>Marinicauda</taxon>
    </lineage>
</organism>
<dbReference type="RefSeq" id="WP_135995985.1">
    <property type="nucleotide sequence ID" value="NZ_CP071057.1"/>
</dbReference>
<feature type="chain" id="PRO_5020315199" description="Tetratricopeptide repeat protein" evidence="1">
    <location>
        <begin position="20"/>
        <end position="257"/>
    </location>
</feature>
<feature type="signal peptide" evidence="1">
    <location>
        <begin position="1"/>
        <end position="19"/>
    </location>
</feature>
<comment type="caution">
    <text evidence="2">The sequence shown here is derived from an EMBL/GenBank/DDBJ whole genome shotgun (WGS) entry which is preliminary data.</text>
</comment>
<dbReference type="Proteomes" id="UP000308054">
    <property type="component" value="Unassembled WGS sequence"/>
</dbReference>
<evidence type="ECO:0008006" key="4">
    <source>
        <dbReference type="Google" id="ProtNLM"/>
    </source>
</evidence>